<protein>
    <submittedName>
        <fullName evidence="8">Beta-galactosidase</fullName>
    </submittedName>
</protein>
<keyword evidence="3" id="KW-0326">Glycosidase</keyword>
<comment type="similarity">
    <text evidence="1">Belongs to the glycosyl hydrolase 2 family.</text>
</comment>
<evidence type="ECO:0000313" key="8">
    <source>
        <dbReference type="EMBL" id="PAB00231.1"/>
    </source>
</evidence>
<dbReference type="Gene3D" id="2.60.40.10">
    <property type="entry name" value="Immunoglobulins"/>
    <property type="match status" value="3"/>
</dbReference>
<dbReference type="Pfam" id="PF02837">
    <property type="entry name" value="Glyco_hydro_2_N"/>
    <property type="match status" value="1"/>
</dbReference>
<evidence type="ECO:0000256" key="1">
    <source>
        <dbReference type="ARBA" id="ARBA00007401"/>
    </source>
</evidence>
<dbReference type="InterPro" id="IPR017853">
    <property type="entry name" value="GH"/>
</dbReference>
<keyword evidence="2" id="KW-0378">Hydrolase</keyword>
<organism evidence="8 9">
    <name type="scientific">Enterococcus canintestini</name>
    <dbReference type="NCBI Taxonomy" id="317010"/>
    <lineage>
        <taxon>Bacteria</taxon>
        <taxon>Bacillati</taxon>
        <taxon>Bacillota</taxon>
        <taxon>Bacilli</taxon>
        <taxon>Lactobacillales</taxon>
        <taxon>Enterococcaceae</taxon>
        <taxon>Enterococcus</taxon>
    </lineage>
</organism>
<dbReference type="EMBL" id="LHUG01000009">
    <property type="protein sequence ID" value="PAB00231.1"/>
    <property type="molecule type" value="Genomic_DNA"/>
</dbReference>
<evidence type="ECO:0000259" key="5">
    <source>
        <dbReference type="Pfam" id="PF02836"/>
    </source>
</evidence>
<gene>
    <name evidence="8" type="ORF">AKL21_10790</name>
</gene>
<dbReference type="GO" id="GO:0005975">
    <property type="term" value="P:carbohydrate metabolic process"/>
    <property type="evidence" value="ECO:0007669"/>
    <property type="project" value="InterPro"/>
</dbReference>
<evidence type="ECO:0000259" key="6">
    <source>
        <dbReference type="Pfam" id="PF02837"/>
    </source>
</evidence>
<dbReference type="PRINTS" id="PR00132">
    <property type="entry name" value="GLHYDRLASE2"/>
</dbReference>
<dbReference type="Gene3D" id="2.60.120.260">
    <property type="entry name" value="Galactose-binding domain-like"/>
    <property type="match status" value="1"/>
</dbReference>
<dbReference type="Gene3D" id="3.20.20.80">
    <property type="entry name" value="Glycosidases"/>
    <property type="match status" value="1"/>
</dbReference>
<evidence type="ECO:0000256" key="3">
    <source>
        <dbReference type="ARBA" id="ARBA00023295"/>
    </source>
</evidence>
<feature type="domain" description="Glycoside hydrolase family 2 catalytic" evidence="5">
    <location>
        <begin position="276"/>
        <end position="417"/>
    </location>
</feature>
<accession>A0A267HPE5</accession>
<dbReference type="Proteomes" id="UP000216797">
    <property type="component" value="Unassembled WGS sequence"/>
</dbReference>
<name>A0A267HPE5_9ENTE</name>
<dbReference type="Pfam" id="PF02836">
    <property type="entry name" value="Glyco_hydro_2_C"/>
    <property type="match status" value="1"/>
</dbReference>
<dbReference type="InterPro" id="IPR006102">
    <property type="entry name" value="Ig-like_GH2"/>
</dbReference>
<dbReference type="InterPro" id="IPR032311">
    <property type="entry name" value="DUF4982"/>
</dbReference>
<dbReference type="InterPro" id="IPR013783">
    <property type="entry name" value="Ig-like_fold"/>
</dbReference>
<dbReference type="InterPro" id="IPR006101">
    <property type="entry name" value="Glyco_hydro_2"/>
</dbReference>
<evidence type="ECO:0000256" key="2">
    <source>
        <dbReference type="ARBA" id="ARBA00022801"/>
    </source>
</evidence>
<dbReference type="InterPro" id="IPR006103">
    <property type="entry name" value="Glyco_hydro_2_cat"/>
</dbReference>
<dbReference type="InterPro" id="IPR008979">
    <property type="entry name" value="Galactose-bd-like_sf"/>
</dbReference>
<dbReference type="InterPro" id="IPR036156">
    <property type="entry name" value="Beta-gal/glucu_dom_sf"/>
</dbReference>
<dbReference type="Pfam" id="PF00703">
    <property type="entry name" value="Glyco_hydro_2"/>
    <property type="match status" value="1"/>
</dbReference>
<dbReference type="SUPFAM" id="SSF51445">
    <property type="entry name" value="(Trans)glycosidases"/>
    <property type="match status" value="1"/>
</dbReference>
<sequence>MEKYLIKDWCFYLGDNDIAWQKDFNDKNWQKITVPHDWSITQDFTKDASSGTGYLPGGVGWYRAHIMTKEIGKLTDKITQLRFEGVYKNCQVWVNGYHLGGWVSGYSSFQFNLTEILSYNTNEEIVIAVRVDHTDIADSRWYNGSGIFRPVSIVTNYPVMIDRYGITFNTAALRGDEAVIQTKIAVTNFNEEKKEAHIKQSLTDSAGTVITIGEKEVTLFAGKISEIQFEMNLPNPKLWRPETPNLYTLTTVISSNGKVNTYQEKVGIRTFVFTADNGFILNETDKMNLKGVCLHEDAGCFGTAVPKEVWLRRLLKLKEVGCNAIRMAHNPHAQTLYDLCDELGFFVFDEAFDEWENPKNKWWQGHNVYPPKYEGYAKDFPVWHKHDLIDMVQRNKNHPSIIAWSIGNEIDYPNDPYANELFNEMEGNNDANKPVEERIYNPNRPDTRRLTTIAKQLSQIVHREDKTRPTTLAAAFPELSYQTGLVDSVDLIGYNYKEHLYEEHHRLFPDKPFIGSENRHSYQNWLAVRDNDYIAGQFLWTGIDYLGESRGVWPKHGTYRGLLDMCGYETMMFYKRKSWWSEELTAQLFTRPAKAKSAEPWEAVYRKWNYIAGEQVEIRLYTNADKFELVLNNDMISLAFDEVEGYYSGIIRYVAGELTVRAEKNGEKVTDTLKAVGQAQRLQANVWTTPKDYKDFLSEDESIKQIELSLVDKDGNLTAENQIITFTGENCEFLGFENGNMADITNYSERYRYTYNGRAVCYVKVLPTTINAKAVFSISGYHDLVVEL</sequence>
<dbReference type="SUPFAM" id="SSF49303">
    <property type="entry name" value="beta-Galactosidase/glucuronidase domain"/>
    <property type="match status" value="1"/>
</dbReference>
<dbReference type="PANTHER" id="PTHR42732:SF1">
    <property type="entry name" value="BETA-MANNOSIDASE"/>
    <property type="match status" value="1"/>
</dbReference>
<dbReference type="InterPro" id="IPR051913">
    <property type="entry name" value="GH2_Domain-Containing"/>
</dbReference>
<dbReference type="PANTHER" id="PTHR42732">
    <property type="entry name" value="BETA-GALACTOSIDASE"/>
    <property type="match status" value="1"/>
</dbReference>
<feature type="domain" description="DUF4982" evidence="7">
    <location>
        <begin position="613"/>
        <end position="669"/>
    </location>
</feature>
<dbReference type="GO" id="GO:0004553">
    <property type="term" value="F:hydrolase activity, hydrolyzing O-glycosyl compounds"/>
    <property type="evidence" value="ECO:0007669"/>
    <property type="project" value="InterPro"/>
</dbReference>
<evidence type="ECO:0000259" key="4">
    <source>
        <dbReference type="Pfam" id="PF00703"/>
    </source>
</evidence>
<comment type="caution">
    <text evidence="8">The sequence shown here is derived from an EMBL/GenBank/DDBJ whole genome shotgun (WGS) entry which is preliminary data.</text>
</comment>
<feature type="domain" description="Glycoside hydrolase family 2 immunoglobulin-like beta-sandwich" evidence="4">
    <location>
        <begin position="165"/>
        <end position="269"/>
    </location>
</feature>
<evidence type="ECO:0000313" key="9">
    <source>
        <dbReference type="Proteomes" id="UP000216797"/>
    </source>
</evidence>
<evidence type="ECO:0000259" key="7">
    <source>
        <dbReference type="Pfam" id="PF16355"/>
    </source>
</evidence>
<dbReference type="AlphaFoldDB" id="A0A267HPE5"/>
<dbReference type="InterPro" id="IPR006104">
    <property type="entry name" value="Glyco_hydro_2_N"/>
</dbReference>
<reference evidence="8 9" key="1">
    <citation type="submission" date="2015-08" db="EMBL/GenBank/DDBJ databases">
        <title>Enterococcus genome sequence.</title>
        <authorList>
            <person name="Acedo J.Z."/>
            <person name="Vederas J.C."/>
        </authorList>
    </citation>
    <scope>NUCLEOTIDE SEQUENCE [LARGE SCALE GENOMIC DNA]</scope>
    <source>
        <strain evidence="8 9">49</strain>
    </source>
</reference>
<feature type="domain" description="Glycosyl hydrolases family 2 sugar binding" evidence="6">
    <location>
        <begin position="58"/>
        <end position="155"/>
    </location>
</feature>
<dbReference type="RefSeq" id="WP_095007053.1">
    <property type="nucleotide sequence ID" value="NZ_LHUG01000009.1"/>
</dbReference>
<proteinExistence type="inferred from homology"/>
<dbReference type="SUPFAM" id="SSF49785">
    <property type="entry name" value="Galactose-binding domain-like"/>
    <property type="match status" value="1"/>
</dbReference>
<dbReference type="Pfam" id="PF16355">
    <property type="entry name" value="DUF4982"/>
    <property type="match status" value="1"/>
</dbReference>
<keyword evidence="9" id="KW-1185">Reference proteome</keyword>